<gene>
    <name evidence="1" type="ORF">LYNGBM3L_64800</name>
</gene>
<sequence length="63" mass="6885">MLFDPLGGMEIMGAMVIRGGTDIRGGTGILPVTIQPVPTKPEEALLNNEMILRVLWNGYLARF</sequence>
<dbReference type="AlphaFoldDB" id="F4Y1U8"/>
<keyword evidence="2" id="KW-1185">Reference proteome</keyword>
<evidence type="ECO:0000313" key="1">
    <source>
        <dbReference type="EMBL" id="EGJ29240.1"/>
    </source>
</evidence>
<dbReference type="EMBL" id="GL890970">
    <property type="protein sequence ID" value="EGJ29240.1"/>
    <property type="molecule type" value="Genomic_DNA"/>
</dbReference>
<protein>
    <submittedName>
        <fullName evidence="1">Uncharacterized protein</fullName>
    </submittedName>
</protein>
<reference evidence="2" key="1">
    <citation type="journal article" date="2011" name="Proc. Natl. Acad. Sci. U.S.A.">
        <title>Genomic insights into the physiology and ecology of the marine filamentous cyanobacterium Lyngbya majuscula.</title>
        <authorList>
            <person name="Jones A.C."/>
            <person name="Monroe E.A."/>
            <person name="Podell S."/>
            <person name="Hess W.R."/>
            <person name="Klages S."/>
            <person name="Esquenazi E."/>
            <person name="Niessen S."/>
            <person name="Hoover H."/>
            <person name="Rothmann M."/>
            <person name="Lasken R.S."/>
            <person name="Yates J.R.III."/>
            <person name="Reinhardt R."/>
            <person name="Kube M."/>
            <person name="Burkart M.D."/>
            <person name="Allen E.E."/>
            <person name="Dorrestein P.C."/>
            <person name="Gerwick W.H."/>
            <person name="Gerwick L."/>
        </authorList>
    </citation>
    <scope>NUCLEOTIDE SEQUENCE [LARGE SCALE GENOMIC DNA]</scope>
    <source>
        <strain evidence="2">3L</strain>
    </source>
</reference>
<dbReference type="HOGENOM" id="CLU_2880957_0_0_3"/>
<accession>F4Y1U8</accession>
<dbReference type="Proteomes" id="UP000003959">
    <property type="component" value="Unassembled WGS sequence"/>
</dbReference>
<organism evidence="1 2">
    <name type="scientific">Moorena producens 3L</name>
    <dbReference type="NCBI Taxonomy" id="489825"/>
    <lineage>
        <taxon>Bacteria</taxon>
        <taxon>Bacillati</taxon>
        <taxon>Cyanobacteriota</taxon>
        <taxon>Cyanophyceae</taxon>
        <taxon>Coleofasciculales</taxon>
        <taxon>Coleofasciculaceae</taxon>
        <taxon>Moorena</taxon>
    </lineage>
</organism>
<name>F4Y1U8_9CYAN</name>
<evidence type="ECO:0000313" key="2">
    <source>
        <dbReference type="Proteomes" id="UP000003959"/>
    </source>
</evidence>
<proteinExistence type="predicted"/>